<dbReference type="EMBL" id="CP041637">
    <property type="protein sequence ID" value="QDO95273.1"/>
    <property type="molecule type" value="Genomic_DNA"/>
</dbReference>
<accession>A0A516GUS8</accession>
<sequence length="121" mass="13788">MKHLFLFTAVFFLISCSENKTYSPSETAKIVAESFYHNDTSTLKEYTTTVGYSNLKSIQDMFIVDKDSDINFKVLDEAMDGDIAWIKYTTKSDPTPGVFKLIKENGTWKVTHNGPRDRGPF</sequence>
<dbReference type="RefSeq" id="WP_143382181.1">
    <property type="nucleotide sequence ID" value="NZ_CP041637.1"/>
</dbReference>
<dbReference type="AlphaFoldDB" id="A0A516GUS8"/>
<dbReference type="KEGG" id="fop:FNB79_15265"/>
<dbReference type="OrthoDB" id="1449606at2"/>
<keyword evidence="2" id="KW-1185">Reference proteome</keyword>
<name>A0A516GUS8_9FLAO</name>
<dbReference type="PROSITE" id="PS51257">
    <property type="entry name" value="PROKAR_LIPOPROTEIN"/>
    <property type="match status" value="1"/>
</dbReference>
<reference evidence="1 2" key="1">
    <citation type="submission" date="2019-07" db="EMBL/GenBank/DDBJ databases">
        <title>Genome sequencing for Formosa sp. PS13.</title>
        <authorList>
            <person name="Park S.-J."/>
        </authorList>
    </citation>
    <scope>NUCLEOTIDE SEQUENCE [LARGE SCALE GENOMIC DNA]</scope>
    <source>
        <strain evidence="1 2">PS13</strain>
    </source>
</reference>
<dbReference type="Proteomes" id="UP000319209">
    <property type="component" value="Chromosome"/>
</dbReference>
<evidence type="ECO:0000313" key="2">
    <source>
        <dbReference type="Proteomes" id="UP000319209"/>
    </source>
</evidence>
<evidence type="ECO:0008006" key="3">
    <source>
        <dbReference type="Google" id="ProtNLM"/>
    </source>
</evidence>
<proteinExistence type="predicted"/>
<protein>
    <recommendedName>
        <fullName evidence="3">DUF4878 domain-containing protein</fullName>
    </recommendedName>
</protein>
<organism evidence="1 2">
    <name type="scientific">Formosa sediminum</name>
    <dbReference type="NCBI Taxonomy" id="2594004"/>
    <lineage>
        <taxon>Bacteria</taxon>
        <taxon>Pseudomonadati</taxon>
        <taxon>Bacteroidota</taxon>
        <taxon>Flavobacteriia</taxon>
        <taxon>Flavobacteriales</taxon>
        <taxon>Flavobacteriaceae</taxon>
        <taxon>Formosa</taxon>
    </lineage>
</organism>
<gene>
    <name evidence="1" type="ORF">FNB79_15265</name>
</gene>
<evidence type="ECO:0000313" key="1">
    <source>
        <dbReference type="EMBL" id="QDO95273.1"/>
    </source>
</evidence>